<reference evidence="4 6" key="1">
    <citation type="submission" date="2017-06" db="EMBL/GenBank/DDBJ databases">
        <authorList>
            <person name="Swanenburg J."/>
            <person name="Kort R."/>
        </authorList>
    </citation>
    <scope>NUCLEOTIDE SEQUENCE [LARGE SCALE GENOMIC DNA]</scope>
    <source>
        <strain evidence="4 6">RL05</strain>
    </source>
</reference>
<protein>
    <submittedName>
        <fullName evidence="3">Rpn family recombination-promoting nuclease/putative transposase</fullName>
    </submittedName>
</protein>
<comment type="caution">
    <text evidence="3">The sequence shown here is derived from an EMBL/GenBank/DDBJ whole genome shotgun (WGS) entry which is preliminary data.</text>
</comment>
<dbReference type="Proteomes" id="UP000289808">
    <property type="component" value="Unassembled WGS sequence"/>
</dbReference>
<sequence length="298" mass="34517">MKNTHKQKELWFGFSEDKVFGEIMSNPAFCKHVLQGILPEILIKKIFPPKKQEVIIDPEHRDQKDVRLDILVEDINGNLYNIEMQRSDDDDIARRMRYYASKNDQRYTLHQGYTYNNLKNVFIIFLCTFKTKQKVAIKSTYQTINVDNHADILQDGLTKIIINSNGVPDGTETETLLNLVKLMKDLPVHGDKLFDKAQKRIESMNADPEWRDTIMDFETRMLEREQVGEKKGRMEGEKKGRKEGEKKGLQQGLKTGALTLVASLKDVGCTSQQILQQLKQKYGNVFSDKQLEEFLKQS</sequence>
<keyword evidence="7" id="KW-1185">Reference proteome</keyword>
<evidence type="ECO:0000313" key="4">
    <source>
        <dbReference type="EMBL" id="TDN34128.1"/>
    </source>
</evidence>
<name>A0A135YNM9_9LACO</name>
<feature type="compositionally biased region" description="Basic and acidic residues" evidence="1">
    <location>
        <begin position="225"/>
        <end position="248"/>
    </location>
</feature>
<dbReference type="NCBIfam" id="TIGR01784">
    <property type="entry name" value="T_den_put_tspse"/>
    <property type="match status" value="1"/>
</dbReference>
<dbReference type="PANTHER" id="PTHR41317:SF1">
    <property type="entry name" value="PD-(D_E)XK NUCLEASE FAMILY TRANSPOSASE"/>
    <property type="match status" value="1"/>
</dbReference>
<evidence type="ECO:0000313" key="3">
    <source>
        <dbReference type="EMBL" id="RXF56778.1"/>
    </source>
</evidence>
<dbReference type="InterPro" id="IPR010106">
    <property type="entry name" value="RpnA"/>
</dbReference>
<dbReference type="STRING" id="47770.GCA_001567095_00102"/>
<reference evidence="2" key="3">
    <citation type="submission" date="2024-06" db="EMBL/GenBank/DDBJ databases">
        <title>Vaginal Lactobacillus fatty acid response mechanisms reveal a metabolite-targeted strategy for bacterial vaginosis treatment.</title>
        <authorList>
            <person name="Zhu M."/>
            <person name="Blainey P.C."/>
            <person name="Bloom S.M."/>
            <person name="Kwon D.S."/>
        </authorList>
    </citation>
    <scope>NUCLEOTIDE SEQUENCE</scope>
    <source>
        <strain evidence="2">194_F1_1</strain>
    </source>
</reference>
<gene>
    <name evidence="2" type="ORF">ABVC42_11605</name>
    <name evidence="4" type="ORF">CEE75_01080</name>
    <name evidence="3" type="ORF">ERD32_10255</name>
</gene>
<dbReference type="EMBL" id="NKLP01000019">
    <property type="protein sequence ID" value="TDN34128.1"/>
    <property type="molecule type" value="Genomic_DNA"/>
</dbReference>
<accession>A0A135YNM9</accession>
<organism evidence="3 5">
    <name type="scientific">Lactobacillus crispatus</name>
    <dbReference type="NCBI Taxonomy" id="47770"/>
    <lineage>
        <taxon>Bacteria</taxon>
        <taxon>Bacillati</taxon>
        <taxon>Bacillota</taxon>
        <taxon>Bacilli</taxon>
        <taxon>Lactobacillales</taxon>
        <taxon>Lactobacillaceae</taxon>
        <taxon>Lactobacillus</taxon>
    </lineage>
</organism>
<evidence type="ECO:0000313" key="7">
    <source>
        <dbReference type="Proteomes" id="UP001434419"/>
    </source>
</evidence>
<dbReference type="EMBL" id="SCLX01000081">
    <property type="protein sequence ID" value="RXF56778.1"/>
    <property type="molecule type" value="Genomic_DNA"/>
</dbReference>
<dbReference type="AlphaFoldDB" id="A0A135YNM9"/>
<dbReference type="Pfam" id="PF12784">
    <property type="entry name" value="PDDEXK_2"/>
    <property type="match status" value="1"/>
</dbReference>
<evidence type="ECO:0000256" key="1">
    <source>
        <dbReference type="SAM" id="MobiDB-lite"/>
    </source>
</evidence>
<evidence type="ECO:0000313" key="2">
    <source>
        <dbReference type="EMBL" id="MES5150527.1"/>
    </source>
</evidence>
<dbReference type="Proteomes" id="UP000295195">
    <property type="component" value="Unassembled WGS sequence"/>
</dbReference>
<reference evidence="3 5" key="2">
    <citation type="submission" date="2019-01" db="EMBL/GenBank/DDBJ databases">
        <title>The genome sequence of Lactobacillus crispatus L49.</title>
        <authorList>
            <person name="Zhong J."/>
            <person name="Zhang J."/>
        </authorList>
    </citation>
    <scope>NUCLEOTIDE SEQUENCE [LARGE SCALE GENOMIC DNA]</scope>
    <source>
        <strain evidence="3 5">L49</strain>
    </source>
</reference>
<evidence type="ECO:0000313" key="5">
    <source>
        <dbReference type="Proteomes" id="UP000289808"/>
    </source>
</evidence>
<proteinExistence type="predicted"/>
<dbReference type="RefSeq" id="WP_005718409.1">
    <property type="nucleotide sequence ID" value="NZ_CP026503.1"/>
</dbReference>
<dbReference type="PANTHER" id="PTHR41317">
    <property type="entry name" value="PD-(D_E)XK NUCLEASE FAMILY TRANSPOSASE"/>
    <property type="match status" value="1"/>
</dbReference>
<dbReference type="EMBL" id="JBETVU010000012">
    <property type="protein sequence ID" value="MES5150527.1"/>
    <property type="molecule type" value="Genomic_DNA"/>
</dbReference>
<evidence type="ECO:0000313" key="6">
    <source>
        <dbReference type="Proteomes" id="UP000295195"/>
    </source>
</evidence>
<feature type="region of interest" description="Disordered" evidence="1">
    <location>
        <begin position="225"/>
        <end position="250"/>
    </location>
</feature>
<dbReference type="Proteomes" id="UP001434419">
    <property type="component" value="Unassembled WGS sequence"/>
</dbReference>